<dbReference type="GO" id="GO:0010945">
    <property type="term" value="F:coenzyme A diphosphatase activity"/>
    <property type="evidence" value="ECO:0007669"/>
    <property type="project" value="InterPro"/>
</dbReference>
<keyword evidence="5" id="KW-0460">Magnesium</keyword>
<name>A0A545SM98_9GAMM</name>
<evidence type="ECO:0000256" key="3">
    <source>
        <dbReference type="ARBA" id="ARBA00022723"/>
    </source>
</evidence>
<evidence type="ECO:0000259" key="7">
    <source>
        <dbReference type="PROSITE" id="PS51462"/>
    </source>
</evidence>
<evidence type="ECO:0000256" key="2">
    <source>
        <dbReference type="ARBA" id="ARBA00001946"/>
    </source>
</evidence>
<feature type="domain" description="Nudix hydrolase" evidence="7">
    <location>
        <begin position="27"/>
        <end position="159"/>
    </location>
</feature>
<keyword evidence="4" id="KW-0378">Hydrolase</keyword>
<dbReference type="PANTHER" id="PTHR12992">
    <property type="entry name" value="NUDIX HYDROLASE"/>
    <property type="match status" value="1"/>
</dbReference>
<dbReference type="CDD" id="cd03426">
    <property type="entry name" value="NUDIX_CoAse_Nudt7"/>
    <property type="match status" value="1"/>
</dbReference>
<keyword evidence="9" id="KW-1185">Reference proteome</keyword>
<protein>
    <submittedName>
        <fullName evidence="8">CoA pyrophosphatase</fullName>
    </submittedName>
</protein>
<accession>A0A545SM98</accession>
<evidence type="ECO:0000256" key="4">
    <source>
        <dbReference type="ARBA" id="ARBA00022801"/>
    </source>
</evidence>
<dbReference type="PANTHER" id="PTHR12992:SF11">
    <property type="entry name" value="MITOCHONDRIAL COENZYME A DIPHOSPHATASE NUDT8"/>
    <property type="match status" value="1"/>
</dbReference>
<dbReference type="Proteomes" id="UP000319732">
    <property type="component" value="Unassembled WGS sequence"/>
</dbReference>
<dbReference type="InterPro" id="IPR015797">
    <property type="entry name" value="NUDIX_hydrolase-like_dom_sf"/>
</dbReference>
<dbReference type="Pfam" id="PF00293">
    <property type="entry name" value="NUDIX"/>
    <property type="match status" value="1"/>
</dbReference>
<keyword evidence="6" id="KW-0464">Manganese</keyword>
<keyword evidence="3" id="KW-0479">Metal-binding</keyword>
<dbReference type="Gene3D" id="3.90.79.10">
    <property type="entry name" value="Nucleoside Triphosphate Pyrophosphohydrolase"/>
    <property type="match status" value="1"/>
</dbReference>
<dbReference type="EMBL" id="VHSG01000044">
    <property type="protein sequence ID" value="TQV66130.1"/>
    <property type="molecule type" value="Genomic_DNA"/>
</dbReference>
<comment type="cofactor">
    <cofactor evidence="2">
        <name>Mg(2+)</name>
        <dbReference type="ChEBI" id="CHEBI:18420"/>
    </cofactor>
</comment>
<gene>
    <name evidence="8" type="ORF">FKG94_27535</name>
</gene>
<dbReference type="AlphaFoldDB" id="A0A545SM98"/>
<evidence type="ECO:0000256" key="5">
    <source>
        <dbReference type="ARBA" id="ARBA00022842"/>
    </source>
</evidence>
<comment type="caution">
    <text evidence="8">The sequence shown here is derived from an EMBL/GenBank/DDBJ whole genome shotgun (WGS) entry which is preliminary data.</text>
</comment>
<dbReference type="InterPro" id="IPR045121">
    <property type="entry name" value="CoAse"/>
</dbReference>
<evidence type="ECO:0000256" key="6">
    <source>
        <dbReference type="ARBA" id="ARBA00023211"/>
    </source>
</evidence>
<evidence type="ECO:0000256" key="1">
    <source>
        <dbReference type="ARBA" id="ARBA00001936"/>
    </source>
</evidence>
<dbReference type="SUPFAM" id="SSF55811">
    <property type="entry name" value="Nudix"/>
    <property type="match status" value="1"/>
</dbReference>
<reference evidence="8 9" key="1">
    <citation type="submission" date="2019-06" db="EMBL/GenBank/DDBJ databases">
        <title>Whole genome sequence for Cellvibrionaceae sp. R142.</title>
        <authorList>
            <person name="Wang G."/>
        </authorList>
    </citation>
    <scope>NUCLEOTIDE SEQUENCE [LARGE SCALE GENOMIC DNA]</scope>
    <source>
        <strain evidence="8 9">R142</strain>
    </source>
</reference>
<dbReference type="RefSeq" id="WP_142930175.1">
    <property type="nucleotide sequence ID" value="NZ_ML660119.1"/>
</dbReference>
<dbReference type="GO" id="GO:0046872">
    <property type="term" value="F:metal ion binding"/>
    <property type="evidence" value="ECO:0007669"/>
    <property type="project" value="UniProtKB-KW"/>
</dbReference>
<sequence length="204" mass="22663">MLEKLRTNLQEGADKLAAITGDPGPFTNQAAVLVALTDNDSDPHILLTKRAEHLSTHSGEVSFPGGKWDPEDDHLLATALRESHEEIGLRPERVEVLAPLKARRTGRGVKVTPFVGIVPEDIQLIPSPDELDAVFSVPVSFLLRDQRVRTDLYRLQDREFWAPAYHFDGFEIWGFTAGVLVTFLNQVYQAGIEVDNPAPVRVFG</sequence>
<proteinExistence type="predicted"/>
<evidence type="ECO:0000313" key="9">
    <source>
        <dbReference type="Proteomes" id="UP000319732"/>
    </source>
</evidence>
<dbReference type="PROSITE" id="PS51462">
    <property type="entry name" value="NUDIX"/>
    <property type="match status" value="1"/>
</dbReference>
<organism evidence="8 9">
    <name type="scientific">Exilibacterium tricleocarpae</name>
    <dbReference type="NCBI Taxonomy" id="2591008"/>
    <lineage>
        <taxon>Bacteria</taxon>
        <taxon>Pseudomonadati</taxon>
        <taxon>Pseudomonadota</taxon>
        <taxon>Gammaproteobacteria</taxon>
        <taxon>Cellvibrionales</taxon>
        <taxon>Cellvibrionaceae</taxon>
        <taxon>Exilibacterium</taxon>
    </lineage>
</organism>
<comment type="cofactor">
    <cofactor evidence="1">
        <name>Mn(2+)</name>
        <dbReference type="ChEBI" id="CHEBI:29035"/>
    </cofactor>
</comment>
<evidence type="ECO:0000313" key="8">
    <source>
        <dbReference type="EMBL" id="TQV66130.1"/>
    </source>
</evidence>
<dbReference type="OrthoDB" id="9802805at2"/>
<dbReference type="InterPro" id="IPR000086">
    <property type="entry name" value="NUDIX_hydrolase_dom"/>
</dbReference>